<evidence type="ECO:0000313" key="4">
    <source>
        <dbReference type="Proteomes" id="UP000076420"/>
    </source>
</evidence>
<organism evidence="3 4">
    <name type="scientific">Biomphalaria glabrata</name>
    <name type="common">Bloodfluke planorb</name>
    <name type="synonym">Freshwater snail</name>
    <dbReference type="NCBI Taxonomy" id="6526"/>
    <lineage>
        <taxon>Eukaryota</taxon>
        <taxon>Metazoa</taxon>
        <taxon>Spiralia</taxon>
        <taxon>Lophotrochozoa</taxon>
        <taxon>Mollusca</taxon>
        <taxon>Gastropoda</taxon>
        <taxon>Heterobranchia</taxon>
        <taxon>Euthyneura</taxon>
        <taxon>Panpulmonata</taxon>
        <taxon>Hygrophila</taxon>
        <taxon>Lymnaeoidea</taxon>
        <taxon>Planorbidae</taxon>
        <taxon>Biomphalaria</taxon>
    </lineage>
</organism>
<name>A0A2C9LVH6_BIOGL</name>
<protein>
    <recommendedName>
        <fullName evidence="5">VWFC domain-containing protein</fullName>
    </recommendedName>
</protein>
<proteinExistence type="predicted"/>
<dbReference type="Proteomes" id="UP000076420">
    <property type="component" value="Unassembled WGS sequence"/>
</dbReference>
<sequence>MEISIVFVSVLLAVLRVSSAAVAMGLGPCPEQKKPGEKWYPSDCQECTCHGGSWTCESCGTGQLHYDPGNCYVENTHGKKFPDCCLPDVRCRGKPGFDKSRLLYDVNKDNEATLNDAPASPSKIKLKKPNRKGKKNKKENKIKLNKLKMKLKGKQGQKTKTSQFY</sequence>
<feature type="region of interest" description="Disordered" evidence="1">
    <location>
        <begin position="113"/>
        <end position="165"/>
    </location>
</feature>
<dbReference type="KEGG" id="bgt:106053019"/>
<dbReference type="AlphaFoldDB" id="A0A2C9LVH6"/>
<gene>
    <name evidence="3" type="primary">106053019</name>
</gene>
<evidence type="ECO:0000256" key="2">
    <source>
        <dbReference type="SAM" id="SignalP"/>
    </source>
</evidence>
<accession>A0A2C9LVH6</accession>
<evidence type="ECO:0000313" key="3">
    <source>
        <dbReference type="EnsemblMetazoa" id="BGLB035476-PA"/>
    </source>
</evidence>
<feature type="compositionally biased region" description="Basic residues" evidence="1">
    <location>
        <begin position="124"/>
        <end position="157"/>
    </location>
</feature>
<keyword evidence="2" id="KW-0732">Signal</keyword>
<reference evidence="3" key="1">
    <citation type="submission" date="2020-05" db="UniProtKB">
        <authorList>
            <consortium name="EnsemblMetazoa"/>
        </authorList>
    </citation>
    <scope>IDENTIFICATION</scope>
    <source>
        <strain evidence="3">BB02</strain>
    </source>
</reference>
<dbReference type="OrthoDB" id="6104925at2759"/>
<dbReference type="VEuPathDB" id="VectorBase:BGLB035476"/>
<evidence type="ECO:0008006" key="5">
    <source>
        <dbReference type="Google" id="ProtNLM"/>
    </source>
</evidence>
<feature type="chain" id="PRO_5013174922" description="VWFC domain-containing protein" evidence="2">
    <location>
        <begin position="21"/>
        <end position="165"/>
    </location>
</feature>
<dbReference type="RefSeq" id="XP_013063944.2">
    <property type="nucleotide sequence ID" value="XM_013208490.2"/>
</dbReference>
<feature type="signal peptide" evidence="2">
    <location>
        <begin position="1"/>
        <end position="20"/>
    </location>
</feature>
<dbReference type="VEuPathDB" id="VectorBase:BGLAX_044892"/>
<dbReference type="EnsemblMetazoa" id="BGLB035476-RA">
    <property type="protein sequence ID" value="BGLB035476-PA"/>
    <property type="gene ID" value="BGLB035476"/>
</dbReference>
<evidence type="ECO:0000256" key="1">
    <source>
        <dbReference type="SAM" id="MobiDB-lite"/>
    </source>
</evidence>